<accession>A0A1C6RPD1</accession>
<dbReference type="InterPro" id="IPR002645">
    <property type="entry name" value="STAS_dom"/>
</dbReference>
<reference evidence="4 5" key="1">
    <citation type="submission" date="2016-06" db="EMBL/GenBank/DDBJ databases">
        <authorList>
            <person name="Kjaerup R.B."/>
            <person name="Dalgaard T.S."/>
            <person name="Juul-Madsen H.R."/>
        </authorList>
    </citation>
    <scope>NUCLEOTIDE SEQUENCE [LARGE SCALE GENOMIC DNA]</scope>
    <source>
        <strain evidence="4 5">DSM 43818</strain>
    </source>
</reference>
<dbReference type="CDD" id="cd16936">
    <property type="entry name" value="HATPase_RsbW-like"/>
    <property type="match status" value="1"/>
</dbReference>
<dbReference type="Gene3D" id="3.30.750.24">
    <property type="entry name" value="STAS domain"/>
    <property type="match status" value="1"/>
</dbReference>
<dbReference type="EMBL" id="FMHT01000003">
    <property type="protein sequence ID" value="SCL19058.1"/>
    <property type="molecule type" value="Genomic_DNA"/>
</dbReference>
<dbReference type="SUPFAM" id="SSF52091">
    <property type="entry name" value="SpoIIaa-like"/>
    <property type="match status" value="1"/>
</dbReference>
<dbReference type="PANTHER" id="PTHR35526">
    <property type="entry name" value="ANTI-SIGMA-F FACTOR RSBW-RELATED"/>
    <property type="match status" value="1"/>
</dbReference>
<dbReference type="InterPro" id="IPR036513">
    <property type="entry name" value="STAS_dom_sf"/>
</dbReference>
<dbReference type="RefSeq" id="WP_245712697.1">
    <property type="nucleotide sequence ID" value="NZ_FMHT01000003.1"/>
</dbReference>
<dbReference type="STRING" id="145857.GA0070616_1653"/>
<evidence type="ECO:0000313" key="4">
    <source>
        <dbReference type="EMBL" id="SCL19058.1"/>
    </source>
</evidence>
<dbReference type="PROSITE" id="PS50801">
    <property type="entry name" value="STAS"/>
    <property type="match status" value="1"/>
</dbReference>
<dbReference type="PANTHER" id="PTHR35526:SF3">
    <property type="entry name" value="ANTI-SIGMA-F FACTOR RSBW"/>
    <property type="match status" value="1"/>
</dbReference>
<dbReference type="GO" id="GO:0004674">
    <property type="term" value="F:protein serine/threonine kinase activity"/>
    <property type="evidence" value="ECO:0007669"/>
    <property type="project" value="UniProtKB-KW"/>
</dbReference>
<evidence type="ECO:0000313" key="5">
    <source>
        <dbReference type="Proteomes" id="UP000199699"/>
    </source>
</evidence>
<name>A0A1C6RPD1_9ACTN</name>
<keyword evidence="4" id="KW-0808">Transferase</keyword>
<feature type="compositionally biased region" description="Low complexity" evidence="2">
    <location>
        <begin position="16"/>
        <end position="27"/>
    </location>
</feature>
<organism evidence="4 5">
    <name type="scientific">Micromonospora nigra</name>
    <dbReference type="NCBI Taxonomy" id="145857"/>
    <lineage>
        <taxon>Bacteria</taxon>
        <taxon>Bacillati</taxon>
        <taxon>Actinomycetota</taxon>
        <taxon>Actinomycetes</taxon>
        <taxon>Micromonosporales</taxon>
        <taxon>Micromonosporaceae</taxon>
        <taxon>Micromonospora</taxon>
    </lineage>
</organism>
<feature type="compositionally biased region" description="Basic and acidic residues" evidence="2">
    <location>
        <begin position="1"/>
        <end position="15"/>
    </location>
</feature>
<gene>
    <name evidence="4" type="ORF">GA0070616_1653</name>
</gene>
<protein>
    <submittedName>
        <fullName evidence="4">Histidine kinase-like ATPase domain-containing protein</fullName>
    </submittedName>
</protein>
<dbReference type="Pfam" id="PF13581">
    <property type="entry name" value="HATPase_c_2"/>
    <property type="match status" value="1"/>
</dbReference>
<keyword evidence="4" id="KW-0418">Kinase</keyword>
<feature type="domain" description="STAS" evidence="3">
    <location>
        <begin position="26"/>
        <end position="110"/>
    </location>
</feature>
<dbReference type="InterPro" id="IPR050267">
    <property type="entry name" value="Anti-sigma-factor_SerPK"/>
</dbReference>
<dbReference type="CDD" id="cd07043">
    <property type="entry name" value="STAS_anti-anti-sigma_factors"/>
    <property type="match status" value="1"/>
</dbReference>
<evidence type="ECO:0000256" key="1">
    <source>
        <dbReference type="ARBA" id="ARBA00022527"/>
    </source>
</evidence>
<feature type="region of interest" description="Disordered" evidence="2">
    <location>
        <begin position="1"/>
        <end position="29"/>
    </location>
</feature>
<dbReference type="AlphaFoldDB" id="A0A1C6RPD1"/>
<keyword evidence="1" id="KW-0723">Serine/threonine-protein kinase</keyword>
<keyword evidence="5" id="KW-1185">Reference proteome</keyword>
<sequence length="259" mass="27192">MRRSDARAGPRRDGTTTDGDGPATDPTCRVEADAGSALVRVTGVLDTAGARAVREALLLLLADRPGPVVADLSGLRVGDPAAVAVFPQVRRDVVDWPAAELLLCDPAGQVPGVPSWPTLGAALAALPGAPTAAVLSADLDPAVGSARWARQLVTDGCVHWGVPTLTEPCRIAVTELVNNVVAHARTPMTVRLAPRHRELHLAVRDRSPRLPSYAGVSPAHVMGGRGMLLVDTVARRWGSTPVPDGKVVWCVLHTEDEPF</sequence>
<dbReference type="Gene3D" id="3.30.565.10">
    <property type="entry name" value="Histidine kinase-like ATPase, C-terminal domain"/>
    <property type="match status" value="1"/>
</dbReference>
<proteinExistence type="predicted"/>
<dbReference type="InterPro" id="IPR003594">
    <property type="entry name" value="HATPase_dom"/>
</dbReference>
<evidence type="ECO:0000259" key="3">
    <source>
        <dbReference type="PROSITE" id="PS50801"/>
    </source>
</evidence>
<evidence type="ECO:0000256" key="2">
    <source>
        <dbReference type="SAM" id="MobiDB-lite"/>
    </source>
</evidence>
<dbReference type="Proteomes" id="UP000199699">
    <property type="component" value="Unassembled WGS sequence"/>
</dbReference>
<dbReference type="InterPro" id="IPR036890">
    <property type="entry name" value="HATPase_C_sf"/>
</dbReference>